<feature type="modified residue" description="N6-(pyridoxal phosphate)lysine" evidence="4 5">
    <location>
        <position position="40"/>
    </location>
</feature>
<dbReference type="PANTHER" id="PTHR30511:SF0">
    <property type="entry name" value="ALANINE RACEMASE, CATABOLIC-RELATED"/>
    <property type="match status" value="1"/>
</dbReference>
<dbReference type="PANTHER" id="PTHR30511">
    <property type="entry name" value="ALANINE RACEMASE"/>
    <property type="match status" value="1"/>
</dbReference>
<evidence type="ECO:0000256" key="2">
    <source>
        <dbReference type="ARBA" id="ARBA00022898"/>
    </source>
</evidence>
<comment type="similarity">
    <text evidence="4">Belongs to the alanine racemase family.</text>
</comment>
<protein>
    <recommendedName>
        <fullName evidence="4">Alanine racemase</fullName>
        <ecNumber evidence="4">5.1.1.1</ecNumber>
    </recommendedName>
</protein>
<comment type="caution">
    <text evidence="8">The sequence shown here is derived from an EMBL/GenBank/DDBJ whole genome shotgun (WGS) entry which is preliminary data.</text>
</comment>
<dbReference type="GO" id="GO:0030170">
    <property type="term" value="F:pyridoxal phosphate binding"/>
    <property type="evidence" value="ECO:0007669"/>
    <property type="project" value="UniProtKB-UniRule"/>
</dbReference>
<dbReference type="InterPro" id="IPR009006">
    <property type="entry name" value="Ala_racemase/Decarboxylase_C"/>
</dbReference>
<dbReference type="SUPFAM" id="SSF50621">
    <property type="entry name" value="Alanine racemase C-terminal domain-like"/>
    <property type="match status" value="1"/>
</dbReference>
<dbReference type="Proteomes" id="UP000251144">
    <property type="component" value="Unassembled WGS sequence"/>
</dbReference>
<proteinExistence type="inferred from homology"/>
<dbReference type="Pfam" id="PF00842">
    <property type="entry name" value="Ala_racemase_C"/>
    <property type="match status" value="1"/>
</dbReference>
<dbReference type="NCBIfam" id="TIGR00492">
    <property type="entry name" value="alr"/>
    <property type="match status" value="1"/>
</dbReference>
<dbReference type="SUPFAM" id="SSF51419">
    <property type="entry name" value="PLP-binding barrel"/>
    <property type="match status" value="1"/>
</dbReference>
<feature type="binding site" evidence="4 6">
    <location>
        <position position="138"/>
    </location>
    <ligand>
        <name>substrate</name>
    </ligand>
</feature>
<evidence type="ECO:0000256" key="4">
    <source>
        <dbReference type="HAMAP-Rule" id="MF_01201"/>
    </source>
</evidence>
<evidence type="ECO:0000313" key="9">
    <source>
        <dbReference type="Proteomes" id="UP000251144"/>
    </source>
</evidence>
<feature type="active site" description="Proton acceptor; specific for D-alanine" evidence="4">
    <location>
        <position position="40"/>
    </location>
</feature>
<dbReference type="CDD" id="cd00430">
    <property type="entry name" value="PLPDE_III_AR"/>
    <property type="match status" value="1"/>
</dbReference>
<dbReference type="UniPathway" id="UPA00042">
    <property type="reaction ID" value="UER00497"/>
</dbReference>
<dbReference type="InterPro" id="IPR011079">
    <property type="entry name" value="Ala_racemase_C"/>
</dbReference>
<evidence type="ECO:0000256" key="1">
    <source>
        <dbReference type="ARBA" id="ARBA00001933"/>
    </source>
</evidence>
<dbReference type="SMART" id="SM01005">
    <property type="entry name" value="Ala_racemase_C"/>
    <property type="match status" value="1"/>
</dbReference>
<keyword evidence="2 4" id="KW-0663">Pyridoxal phosphate</keyword>
<gene>
    <name evidence="8" type="primary">alr</name>
    <name evidence="8" type="ORF">C4N26_04090</name>
</gene>
<sequence>MQMPAFEKHVWAEIDLDALRHNFRAVKARAGEMPLCAVVKADSYGHGAVECAKVFAEEGAAWLAVSCLAEARQLRKAGLTLPILILGHVEPGRVPVLIQENITAACYSLPQAKALSEAACAAGGKVKVHLKADTGMGRIGFALRTDFDAALAEMLDACRLPGLDVTGLFQHFAVADDDSADSVAYTSQQHELFVRACQGLTEAGFEPAVVHCDNSAGVMLHPDWPAGLPRTHCMARPGIILYGFDPSDEVRFGIFRPVMKLKTIVSMVKEMQPGQSASYGRRFTAEKPTRVATLCAGYADGYPRLLSCGKGIVEIKGMPCPVLGRVCMDQIMVDVSALPDVQEGDEAILWGGEVSDSAETIAHKTDTISYEVLCGVSRRVPRVYLENGGIKAVEDWIL</sequence>
<comment type="cofactor">
    <cofactor evidence="1 4 5">
        <name>pyridoxal 5'-phosphate</name>
        <dbReference type="ChEBI" id="CHEBI:597326"/>
    </cofactor>
</comment>
<dbReference type="InterPro" id="IPR001608">
    <property type="entry name" value="Ala_racemase_N"/>
</dbReference>
<dbReference type="EC" id="5.1.1.1" evidence="4"/>
<accession>A0A329TYE5</accession>
<dbReference type="HAMAP" id="MF_01201">
    <property type="entry name" value="Ala_racemase"/>
    <property type="match status" value="1"/>
</dbReference>
<dbReference type="FunFam" id="3.20.20.10:FF:000002">
    <property type="entry name" value="Alanine racemase"/>
    <property type="match status" value="1"/>
</dbReference>
<feature type="active site" description="Proton acceptor; specific for L-alanine" evidence="4">
    <location>
        <position position="279"/>
    </location>
</feature>
<dbReference type="EMBL" id="PRLB01000002">
    <property type="protein sequence ID" value="RAW55147.1"/>
    <property type="molecule type" value="Genomic_DNA"/>
</dbReference>
<feature type="domain" description="Alanine racemase C-terminal" evidence="7">
    <location>
        <begin position="258"/>
        <end position="385"/>
    </location>
</feature>
<dbReference type="PRINTS" id="PR00992">
    <property type="entry name" value="ALARACEMASE"/>
</dbReference>
<dbReference type="OrthoDB" id="9813814at2"/>
<dbReference type="GO" id="GO:0005829">
    <property type="term" value="C:cytosol"/>
    <property type="evidence" value="ECO:0007669"/>
    <property type="project" value="TreeGrafter"/>
</dbReference>
<dbReference type="InterPro" id="IPR000821">
    <property type="entry name" value="Ala_racemase"/>
</dbReference>
<comment type="function">
    <text evidence="4">Catalyzes the interconversion of L-alanine and D-alanine. May also act on other amino acids.</text>
</comment>
<evidence type="ECO:0000259" key="7">
    <source>
        <dbReference type="SMART" id="SM01005"/>
    </source>
</evidence>
<evidence type="ECO:0000313" key="8">
    <source>
        <dbReference type="EMBL" id="RAW55147.1"/>
    </source>
</evidence>
<dbReference type="GO" id="GO:0008784">
    <property type="term" value="F:alanine racemase activity"/>
    <property type="evidence" value="ECO:0007669"/>
    <property type="project" value="UniProtKB-UniRule"/>
</dbReference>
<reference evidence="8 9" key="1">
    <citation type="submission" date="2018-02" db="EMBL/GenBank/DDBJ databases">
        <title>Complete genome sequencing of Faecalibacterium prausnitzii strains isolated from the human gut.</title>
        <authorList>
            <person name="Fitzgerald B.C."/>
            <person name="Shkoporov A.N."/>
            <person name="Ross P.R."/>
            <person name="Hill C."/>
        </authorList>
    </citation>
    <scope>NUCLEOTIDE SEQUENCE [LARGE SCALE GENOMIC DNA]</scope>
    <source>
        <strain evidence="8 9">APC942/32-1</strain>
    </source>
</reference>
<dbReference type="Pfam" id="PF01168">
    <property type="entry name" value="Ala_racemase_N"/>
    <property type="match status" value="1"/>
</dbReference>
<evidence type="ECO:0000256" key="6">
    <source>
        <dbReference type="PIRSR" id="PIRSR600821-52"/>
    </source>
</evidence>
<organism evidence="8 9">
    <name type="scientific">Faecalibacterium prausnitzii</name>
    <dbReference type="NCBI Taxonomy" id="853"/>
    <lineage>
        <taxon>Bacteria</taxon>
        <taxon>Bacillati</taxon>
        <taxon>Bacillota</taxon>
        <taxon>Clostridia</taxon>
        <taxon>Eubacteriales</taxon>
        <taxon>Oscillospiraceae</taxon>
        <taxon>Faecalibacterium</taxon>
    </lineage>
</organism>
<dbReference type="AlphaFoldDB" id="A0A329TYE5"/>
<dbReference type="InterPro" id="IPR029066">
    <property type="entry name" value="PLP-binding_barrel"/>
</dbReference>
<feature type="binding site" evidence="4 6">
    <location>
        <position position="328"/>
    </location>
    <ligand>
        <name>substrate</name>
    </ligand>
</feature>
<evidence type="ECO:0000256" key="5">
    <source>
        <dbReference type="PIRSR" id="PIRSR600821-50"/>
    </source>
</evidence>
<dbReference type="RefSeq" id="WP_158400449.1">
    <property type="nucleotide sequence ID" value="NZ_PRLB01000002.1"/>
</dbReference>
<comment type="pathway">
    <text evidence="4">Amino-acid biosynthesis; D-alanine biosynthesis; D-alanine from L-alanine: step 1/1.</text>
</comment>
<dbReference type="GO" id="GO:0030632">
    <property type="term" value="P:D-alanine biosynthetic process"/>
    <property type="evidence" value="ECO:0007669"/>
    <property type="project" value="UniProtKB-UniRule"/>
</dbReference>
<dbReference type="Gene3D" id="3.20.20.10">
    <property type="entry name" value="Alanine racemase"/>
    <property type="match status" value="1"/>
</dbReference>
<keyword evidence="3 4" id="KW-0413">Isomerase</keyword>
<evidence type="ECO:0000256" key="3">
    <source>
        <dbReference type="ARBA" id="ARBA00023235"/>
    </source>
</evidence>
<dbReference type="Gene3D" id="2.40.37.10">
    <property type="entry name" value="Lyase, Ornithine Decarboxylase, Chain A, domain 1"/>
    <property type="match status" value="1"/>
</dbReference>
<comment type="catalytic activity">
    <reaction evidence="4">
        <text>L-alanine = D-alanine</text>
        <dbReference type="Rhea" id="RHEA:20249"/>
        <dbReference type="ChEBI" id="CHEBI:57416"/>
        <dbReference type="ChEBI" id="CHEBI:57972"/>
        <dbReference type="EC" id="5.1.1.1"/>
    </reaction>
</comment>
<name>A0A329TYE5_9FIRM</name>